<protein>
    <submittedName>
        <fullName evidence="1">Leucine rich pentatricopeptide repeat containing</fullName>
    </submittedName>
</protein>
<accession>A0A2I3TRC2</accession>
<reference evidence="1" key="3">
    <citation type="submission" date="2025-09" db="UniProtKB">
        <authorList>
            <consortium name="Ensembl"/>
        </authorList>
    </citation>
    <scope>IDENTIFICATION</scope>
</reference>
<evidence type="ECO:0000313" key="1">
    <source>
        <dbReference type="Ensembl" id="ENSPTRP00000091500.1"/>
    </source>
</evidence>
<sequence>MISSLPSYKQEITKRPRRSLRLQGLELDLQGFSGFVTDVLQIIRLKLWKN</sequence>
<proteinExistence type="predicted"/>
<dbReference type="Ensembl" id="ENSPTRT00000104081.1">
    <property type="protein sequence ID" value="ENSPTRP00000091500.1"/>
    <property type="gene ID" value="ENSPTRG00000011880.6"/>
</dbReference>
<dbReference type="AlphaFoldDB" id="A0A2I3TRC2"/>
<dbReference type="VGNC" id="VGNC:320">
    <property type="gene designation" value="LRPPRC"/>
</dbReference>
<name>A0A2I3TRC2_PANTR</name>
<reference evidence="1 2" key="1">
    <citation type="journal article" date="2005" name="Nature">
        <title>Initial sequence of the chimpanzee genome and comparison with the human genome.</title>
        <authorList>
            <consortium name="Chimpanzee sequencing and analysis consortium"/>
        </authorList>
    </citation>
    <scope>NUCLEOTIDE SEQUENCE [LARGE SCALE GENOMIC DNA]</scope>
</reference>
<gene>
    <name evidence="1 3" type="primary">LRPPRC</name>
</gene>
<dbReference type="EMBL" id="AACZ04001950">
    <property type="status" value="NOT_ANNOTATED_CDS"/>
    <property type="molecule type" value="Genomic_DNA"/>
</dbReference>
<organism evidence="1 2">
    <name type="scientific">Pan troglodytes</name>
    <name type="common">Chimpanzee</name>
    <dbReference type="NCBI Taxonomy" id="9598"/>
    <lineage>
        <taxon>Eukaryota</taxon>
        <taxon>Metazoa</taxon>
        <taxon>Chordata</taxon>
        <taxon>Craniata</taxon>
        <taxon>Vertebrata</taxon>
        <taxon>Euteleostomi</taxon>
        <taxon>Mammalia</taxon>
        <taxon>Eutheria</taxon>
        <taxon>Euarchontoglires</taxon>
        <taxon>Primates</taxon>
        <taxon>Haplorrhini</taxon>
        <taxon>Catarrhini</taxon>
        <taxon>Hominidae</taxon>
        <taxon>Pan</taxon>
    </lineage>
</organism>
<evidence type="ECO:0000313" key="2">
    <source>
        <dbReference type="Proteomes" id="UP000002277"/>
    </source>
</evidence>
<evidence type="ECO:0000313" key="3">
    <source>
        <dbReference type="VGNC" id="VGNC:320"/>
    </source>
</evidence>
<dbReference type="GeneTree" id="ENSGT00960000186682"/>
<reference evidence="1" key="2">
    <citation type="submission" date="2025-08" db="UniProtKB">
        <authorList>
            <consortium name="Ensembl"/>
        </authorList>
    </citation>
    <scope>IDENTIFICATION</scope>
</reference>
<keyword evidence="2" id="KW-1185">Reference proteome</keyword>
<dbReference type="Proteomes" id="UP000002277">
    <property type="component" value="Chromosome 2A"/>
</dbReference>
<dbReference type="Bgee" id="ENSPTRG00000011880">
    <property type="expression patterns" value="Expressed in skeletal muscle tissue and 21 other cell types or tissues"/>
</dbReference>